<evidence type="ECO:0000256" key="7">
    <source>
        <dbReference type="ARBA" id="ARBA00019397"/>
    </source>
</evidence>
<dbReference type="UniPathway" id="UPA00109">
    <property type="reaction ID" value="UER00189"/>
</dbReference>
<evidence type="ECO:0000313" key="16">
    <source>
        <dbReference type="Proteomes" id="UP000183794"/>
    </source>
</evidence>
<evidence type="ECO:0000256" key="2">
    <source>
        <dbReference type="ARBA" id="ARBA00004742"/>
    </source>
</evidence>
<evidence type="ECO:0000256" key="1">
    <source>
        <dbReference type="ARBA" id="ARBA00000474"/>
    </source>
</evidence>
<feature type="binding site" evidence="13">
    <location>
        <begin position="9"/>
        <end position="11"/>
    </location>
    <ligand>
        <name>substrate</name>
    </ligand>
</feature>
<dbReference type="AlphaFoldDB" id="A0A1L0AGV3"/>
<accession>A0A1L0AGV3</accession>
<dbReference type="PANTHER" id="PTHR21139:SF42">
    <property type="entry name" value="TRIOSEPHOSPHATE ISOMERASE"/>
    <property type="match status" value="1"/>
</dbReference>
<dbReference type="GO" id="GO:0046166">
    <property type="term" value="P:glyceraldehyde-3-phosphate biosynthetic process"/>
    <property type="evidence" value="ECO:0007669"/>
    <property type="project" value="TreeGrafter"/>
</dbReference>
<comment type="similarity">
    <text evidence="4 13 14">Belongs to the triosephosphate isomerase family.</text>
</comment>
<sequence length="251" mass="26024">MRQALVMGNWKLNATKASVEALINGLVDAAKDNATVEVAVCPPAVFIPQVEALTADTAINYGAQDCDVNTAGAFTGENSAVMLKEFGCKYTLVGHSERRVIHGESSEVVADKFAVAQENGLVPVLCIGETLEQFEAGETKAVVEAQLQAVVTKSGITSLNNAVIAYEPVWAIGTGKTATPEIAQDIHAHIRLWLAEQDAAVANKVQILYGGSVKGANAAELFGQADIDGGLVGGASLDAVEFSKVIAGASA</sequence>
<name>A0A1L0AGV3_9GAMM</name>
<dbReference type="OrthoDB" id="9809429at2"/>
<comment type="catalytic activity">
    <reaction evidence="1 13 14">
        <text>D-glyceraldehyde 3-phosphate = dihydroxyacetone phosphate</text>
        <dbReference type="Rhea" id="RHEA:18585"/>
        <dbReference type="ChEBI" id="CHEBI:57642"/>
        <dbReference type="ChEBI" id="CHEBI:59776"/>
        <dbReference type="EC" id="5.3.1.1"/>
    </reaction>
</comment>
<feature type="active site" description="Proton acceptor" evidence="13">
    <location>
        <position position="167"/>
    </location>
</feature>
<evidence type="ECO:0000256" key="13">
    <source>
        <dbReference type="HAMAP-Rule" id="MF_00147"/>
    </source>
</evidence>
<dbReference type="SUPFAM" id="SSF51351">
    <property type="entry name" value="Triosephosphate isomerase (TIM)"/>
    <property type="match status" value="1"/>
</dbReference>
<comment type="pathway">
    <text evidence="3">Carbohydrate metabolism; erythritol degradation.</text>
</comment>
<organism evidence="15 16">
    <name type="scientific">Moritella viscosa</name>
    <dbReference type="NCBI Taxonomy" id="80854"/>
    <lineage>
        <taxon>Bacteria</taxon>
        <taxon>Pseudomonadati</taxon>
        <taxon>Pseudomonadota</taxon>
        <taxon>Gammaproteobacteria</taxon>
        <taxon>Alteromonadales</taxon>
        <taxon>Moritellaceae</taxon>
        <taxon>Moritella</taxon>
    </lineage>
</organism>
<reference evidence="15 16" key="1">
    <citation type="submission" date="2016-11" db="EMBL/GenBank/DDBJ databases">
        <authorList>
            <person name="Jaros S."/>
            <person name="Januszkiewicz K."/>
            <person name="Wedrychowicz H."/>
        </authorList>
    </citation>
    <scope>NUCLEOTIDE SEQUENCE [LARGE SCALE GENOMIC DNA]</scope>
    <source>
        <strain evidence="15">NVI 5450</strain>
    </source>
</reference>
<evidence type="ECO:0000256" key="12">
    <source>
        <dbReference type="ARBA" id="ARBA00055680"/>
    </source>
</evidence>
<comment type="pathway">
    <text evidence="2 13 14">Carbohydrate biosynthesis; gluconeogenesis.</text>
</comment>
<dbReference type="GO" id="GO:0006094">
    <property type="term" value="P:gluconeogenesis"/>
    <property type="evidence" value="ECO:0007669"/>
    <property type="project" value="UniProtKB-UniRule"/>
</dbReference>
<comment type="pathway">
    <text evidence="13 14">Carbohydrate degradation; glycolysis; D-glyceraldehyde 3-phosphate from glycerone phosphate: step 1/1.</text>
</comment>
<evidence type="ECO:0000256" key="14">
    <source>
        <dbReference type="RuleBase" id="RU363013"/>
    </source>
</evidence>
<dbReference type="GO" id="GO:0006096">
    <property type="term" value="P:glycolytic process"/>
    <property type="evidence" value="ECO:0007669"/>
    <property type="project" value="UniProtKB-UniRule"/>
</dbReference>
<dbReference type="InterPro" id="IPR013785">
    <property type="entry name" value="Aldolase_TIM"/>
</dbReference>
<keyword evidence="11 13" id="KW-0413">Isomerase</keyword>
<feature type="binding site" evidence="13">
    <location>
        <begin position="233"/>
        <end position="234"/>
    </location>
    <ligand>
        <name>substrate</name>
    </ligand>
</feature>
<dbReference type="NCBIfam" id="TIGR00419">
    <property type="entry name" value="tim"/>
    <property type="match status" value="1"/>
</dbReference>
<dbReference type="GO" id="GO:0019563">
    <property type="term" value="P:glycerol catabolic process"/>
    <property type="evidence" value="ECO:0007669"/>
    <property type="project" value="TreeGrafter"/>
</dbReference>
<evidence type="ECO:0000256" key="4">
    <source>
        <dbReference type="ARBA" id="ARBA00007422"/>
    </source>
</evidence>
<dbReference type="RefSeq" id="WP_075518442.1">
    <property type="nucleotide sequence ID" value="NZ_CAWRBC010000148.1"/>
</dbReference>
<dbReference type="GO" id="GO:0005829">
    <property type="term" value="C:cytosol"/>
    <property type="evidence" value="ECO:0007669"/>
    <property type="project" value="TreeGrafter"/>
</dbReference>
<evidence type="ECO:0000256" key="11">
    <source>
        <dbReference type="ARBA" id="ARBA00023235"/>
    </source>
</evidence>
<comment type="subcellular location">
    <subcellularLocation>
        <location evidence="13 14">Cytoplasm</location>
    </subcellularLocation>
</comment>
<comment type="subunit">
    <text evidence="5 13 14">Homodimer.</text>
</comment>
<feature type="active site" description="Electrophile" evidence="13">
    <location>
        <position position="95"/>
    </location>
</feature>
<dbReference type="HAMAP" id="MF_00147_B">
    <property type="entry name" value="TIM_B"/>
    <property type="match status" value="1"/>
</dbReference>
<dbReference type="PROSITE" id="PS00171">
    <property type="entry name" value="TIM_1"/>
    <property type="match status" value="1"/>
</dbReference>
<evidence type="ECO:0000256" key="3">
    <source>
        <dbReference type="ARBA" id="ARBA00004939"/>
    </source>
</evidence>
<dbReference type="InterPro" id="IPR035990">
    <property type="entry name" value="TIM_sf"/>
</dbReference>
<dbReference type="PROSITE" id="PS51440">
    <property type="entry name" value="TIM_2"/>
    <property type="match status" value="1"/>
</dbReference>
<keyword evidence="8 13" id="KW-0312">Gluconeogenesis</keyword>
<dbReference type="PANTHER" id="PTHR21139">
    <property type="entry name" value="TRIOSEPHOSPHATE ISOMERASE"/>
    <property type="match status" value="1"/>
</dbReference>
<evidence type="ECO:0000256" key="5">
    <source>
        <dbReference type="ARBA" id="ARBA00011738"/>
    </source>
</evidence>
<keyword evidence="9 13" id="KW-0963">Cytoplasm</keyword>
<keyword evidence="10 13" id="KW-0324">Glycolysis</keyword>
<evidence type="ECO:0000313" key="15">
    <source>
        <dbReference type="EMBL" id="SGZ15738.1"/>
    </source>
</evidence>
<dbReference type="InterPro" id="IPR020861">
    <property type="entry name" value="Triosephosphate_isomerase_AS"/>
</dbReference>
<proteinExistence type="inferred from homology"/>
<dbReference type="UniPathway" id="UPA00138"/>
<dbReference type="EMBL" id="FPLD01000121">
    <property type="protein sequence ID" value="SGZ15738.1"/>
    <property type="molecule type" value="Genomic_DNA"/>
</dbReference>
<dbReference type="InterPro" id="IPR000652">
    <property type="entry name" value="Triosephosphate_isomerase"/>
</dbReference>
<dbReference type="FunFam" id="3.20.20.70:FF:000020">
    <property type="entry name" value="Triosephosphate isomerase"/>
    <property type="match status" value="1"/>
</dbReference>
<dbReference type="CDD" id="cd00311">
    <property type="entry name" value="TIM"/>
    <property type="match status" value="1"/>
</dbReference>
<protein>
    <recommendedName>
        <fullName evidence="7 13">Triosephosphate isomerase</fullName>
        <shortName evidence="13">TIM</shortName>
        <shortName evidence="13">TPI</shortName>
        <ecNumber evidence="6 13">5.3.1.1</ecNumber>
    </recommendedName>
    <alternativeName>
        <fullName evidence="13">Triose-phosphate isomerase</fullName>
    </alternativeName>
</protein>
<dbReference type="GO" id="GO:0004807">
    <property type="term" value="F:triose-phosphate isomerase activity"/>
    <property type="evidence" value="ECO:0007669"/>
    <property type="project" value="UniProtKB-UniRule"/>
</dbReference>
<feature type="binding site" evidence="13">
    <location>
        <position position="212"/>
    </location>
    <ligand>
        <name>substrate</name>
    </ligand>
</feature>
<dbReference type="EC" id="5.3.1.1" evidence="6 13"/>
<gene>
    <name evidence="13" type="primary">tpiA</name>
    <name evidence="15" type="ORF">NVI5450_4221</name>
</gene>
<evidence type="ECO:0000256" key="9">
    <source>
        <dbReference type="ARBA" id="ARBA00022490"/>
    </source>
</evidence>
<dbReference type="Gene3D" id="3.20.20.70">
    <property type="entry name" value="Aldolase class I"/>
    <property type="match status" value="1"/>
</dbReference>
<dbReference type="Proteomes" id="UP000183794">
    <property type="component" value="Unassembled WGS sequence"/>
</dbReference>
<evidence type="ECO:0000256" key="8">
    <source>
        <dbReference type="ARBA" id="ARBA00022432"/>
    </source>
</evidence>
<evidence type="ECO:0000256" key="6">
    <source>
        <dbReference type="ARBA" id="ARBA00011940"/>
    </source>
</evidence>
<comment type="function">
    <text evidence="12 13">Involved in the gluconeogenesis. Catalyzes stereospecifically the conversion of dihydroxyacetone phosphate (DHAP) to D-glyceraldehyde-3-phosphate (G3P).</text>
</comment>
<feature type="binding site" evidence="13">
    <location>
        <position position="173"/>
    </location>
    <ligand>
        <name>substrate</name>
    </ligand>
</feature>
<dbReference type="InterPro" id="IPR022896">
    <property type="entry name" value="TrioseP_Isoase_bac/euk"/>
</dbReference>
<dbReference type="Pfam" id="PF00121">
    <property type="entry name" value="TIM"/>
    <property type="match status" value="1"/>
</dbReference>
<evidence type="ECO:0000256" key="10">
    <source>
        <dbReference type="ARBA" id="ARBA00023152"/>
    </source>
</evidence>